<keyword evidence="3" id="KW-1185">Reference proteome</keyword>
<evidence type="ECO:0000313" key="3">
    <source>
        <dbReference type="Proteomes" id="UP000247973"/>
    </source>
</evidence>
<proteinExistence type="predicted"/>
<organism evidence="2 3">
    <name type="scientific">Dysgonomonas alginatilytica</name>
    <dbReference type="NCBI Taxonomy" id="1605892"/>
    <lineage>
        <taxon>Bacteria</taxon>
        <taxon>Pseudomonadati</taxon>
        <taxon>Bacteroidota</taxon>
        <taxon>Bacteroidia</taxon>
        <taxon>Bacteroidales</taxon>
        <taxon>Dysgonomonadaceae</taxon>
        <taxon>Dysgonomonas</taxon>
    </lineage>
</organism>
<protein>
    <submittedName>
        <fullName evidence="2">Uncharacterized protein</fullName>
    </submittedName>
</protein>
<feature type="transmembrane region" description="Helical" evidence="1">
    <location>
        <begin position="26"/>
        <end position="50"/>
    </location>
</feature>
<name>A0A2V3PKH5_9BACT</name>
<sequence>MFILNLIAIVLGLILSKLGYVKQARILSYVSVVGVLLAVVYVAVLFVRFYF</sequence>
<comment type="caution">
    <text evidence="2">The sequence shown here is derived from an EMBL/GenBank/DDBJ whole genome shotgun (WGS) entry which is preliminary data.</text>
</comment>
<accession>A0A2V3PKH5</accession>
<evidence type="ECO:0000313" key="2">
    <source>
        <dbReference type="EMBL" id="PXV60917.1"/>
    </source>
</evidence>
<gene>
    <name evidence="2" type="ORF">CLV62_1284</name>
</gene>
<dbReference type="AlphaFoldDB" id="A0A2V3PKH5"/>
<keyword evidence="1" id="KW-1133">Transmembrane helix</keyword>
<keyword evidence="1" id="KW-0472">Membrane</keyword>
<reference evidence="2 3" key="1">
    <citation type="submission" date="2018-03" db="EMBL/GenBank/DDBJ databases">
        <title>Genomic Encyclopedia of Archaeal and Bacterial Type Strains, Phase II (KMG-II): from individual species to whole genera.</title>
        <authorList>
            <person name="Goeker M."/>
        </authorList>
    </citation>
    <scope>NUCLEOTIDE SEQUENCE [LARGE SCALE GENOMIC DNA]</scope>
    <source>
        <strain evidence="2 3">DSM 100214</strain>
    </source>
</reference>
<evidence type="ECO:0000256" key="1">
    <source>
        <dbReference type="SAM" id="Phobius"/>
    </source>
</evidence>
<keyword evidence="1" id="KW-0812">Transmembrane</keyword>
<dbReference type="EMBL" id="QICL01000028">
    <property type="protein sequence ID" value="PXV60917.1"/>
    <property type="molecule type" value="Genomic_DNA"/>
</dbReference>
<dbReference type="Proteomes" id="UP000247973">
    <property type="component" value="Unassembled WGS sequence"/>
</dbReference>